<keyword evidence="3" id="KW-1185">Reference proteome</keyword>
<dbReference type="AlphaFoldDB" id="A0A175VUC3"/>
<evidence type="ECO:0000313" key="2">
    <source>
        <dbReference type="EMBL" id="KXX75117.1"/>
    </source>
</evidence>
<feature type="compositionally biased region" description="Low complexity" evidence="1">
    <location>
        <begin position="76"/>
        <end position="88"/>
    </location>
</feature>
<feature type="compositionally biased region" description="Basic and acidic residues" evidence="1">
    <location>
        <begin position="45"/>
        <end position="54"/>
    </location>
</feature>
<accession>A0A175VUC3</accession>
<dbReference type="EMBL" id="LCTW02000293">
    <property type="protein sequence ID" value="KXX75117.1"/>
    <property type="molecule type" value="Genomic_DNA"/>
</dbReference>
<sequence>MGRSDSRPPSLPCIPDVDPLDLDEKSPLLPIDLEDALSSAGCEDSTIHDEDCPSVRRTGSTSTRLQRRIPARRFPSNSSTSSNSHTYNVLIPSPSRSINLSLSSQPKPLQLAPSAKTIFESWTITYHLPTQRTSSWFQVLGVTWCRRTDHEEGYVVSVVPNPHFSQAELAATVACHQQAATVATRRDSKTIAPTTAVTSNDNAAMVYAVELERRLRGLDWKVQDEIYELLSDRVQSSSSPFRRREWRVVVLAAVPGGEMTDTPTGAPGAGSSRGRRFESPGHSSGFGFGGIRRRVGMAWRNAKERRMRRRVAASQKKATGMPITEYRLILRGTETKANDQGWGYYNRYSKPWKAAEEKELEEGVRRRWSSMSRASEKYVDF</sequence>
<dbReference type="VEuPathDB" id="FungiDB:MMYC01_208896"/>
<dbReference type="Proteomes" id="UP000078237">
    <property type="component" value="Unassembled WGS sequence"/>
</dbReference>
<evidence type="ECO:0000256" key="1">
    <source>
        <dbReference type="SAM" id="MobiDB-lite"/>
    </source>
</evidence>
<dbReference type="OrthoDB" id="5190749at2759"/>
<feature type="region of interest" description="Disordered" evidence="1">
    <location>
        <begin position="1"/>
        <end position="27"/>
    </location>
</feature>
<reference evidence="2 3" key="1">
    <citation type="journal article" date="2016" name="Genome Announc.">
        <title>Genome Sequence of Madurella mycetomatis mm55, Isolated from a Human Mycetoma Case in Sudan.</title>
        <authorList>
            <person name="Smit S."/>
            <person name="Derks M.F."/>
            <person name="Bervoets S."/>
            <person name="Fahal A."/>
            <person name="van Leeuwen W."/>
            <person name="van Belkum A."/>
            <person name="van de Sande W.W."/>
        </authorList>
    </citation>
    <scope>NUCLEOTIDE SEQUENCE [LARGE SCALE GENOMIC DNA]</scope>
    <source>
        <strain evidence="3">mm55</strain>
    </source>
</reference>
<evidence type="ECO:0000313" key="3">
    <source>
        <dbReference type="Proteomes" id="UP000078237"/>
    </source>
</evidence>
<gene>
    <name evidence="2" type="ORF">MMYC01_208896</name>
</gene>
<name>A0A175VUC3_9PEZI</name>
<protein>
    <submittedName>
        <fullName evidence="2">Uncharacterized protein</fullName>
    </submittedName>
</protein>
<proteinExistence type="predicted"/>
<comment type="caution">
    <text evidence="2">The sequence shown here is derived from an EMBL/GenBank/DDBJ whole genome shotgun (WGS) entry which is preliminary data.</text>
</comment>
<organism evidence="2 3">
    <name type="scientific">Madurella mycetomatis</name>
    <dbReference type="NCBI Taxonomy" id="100816"/>
    <lineage>
        <taxon>Eukaryota</taxon>
        <taxon>Fungi</taxon>
        <taxon>Dikarya</taxon>
        <taxon>Ascomycota</taxon>
        <taxon>Pezizomycotina</taxon>
        <taxon>Sordariomycetes</taxon>
        <taxon>Sordariomycetidae</taxon>
        <taxon>Sordariales</taxon>
        <taxon>Sordariales incertae sedis</taxon>
        <taxon>Madurella</taxon>
    </lineage>
</organism>
<feature type="region of interest" description="Disordered" evidence="1">
    <location>
        <begin position="257"/>
        <end position="283"/>
    </location>
</feature>
<feature type="region of interest" description="Disordered" evidence="1">
    <location>
        <begin position="40"/>
        <end position="88"/>
    </location>
</feature>